<organism evidence="1 2">
    <name type="scientific">Penicillium cataractarum</name>
    <dbReference type="NCBI Taxonomy" id="2100454"/>
    <lineage>
        <taxon>Eukaryota</taxon>
        <taxon>Fungi</taxon>
        <taxon>Dikarya</taxon>
        <taxon>Ascomycota</taxon>
        <taxon>Pezizomycotina</taxon>
        <taxon>Eurotiomycetes</taxon>
        <taxon>Eurotiomycetidae</taxon>
        <taxon>Eurotiales</taxon>
        <taxon>Aspergillaceae</taxon>
        <taxon>Penicillium</taxon>
    </lineage>
</organism>
<name>A0A9W9SHF1_9EURO</name>
<reference evidence="1" key="2">
    <citation type="journal article" date="2023" name="IMA Fungus">
        <title>Comparative genomic study of the Penicillium genus elucidates a diverse pangenome and 15 lateral gene transfer events.</title>
        <authorList>
            <person name="Petersen C."/>
            <person name="Sorensen T."/>
            <person name="Nielsen M.R."/>
            <person name="Sondergaard T.E."/>
            <person name="Sorensen J.L."/>
            <person name="Fitzpatrick D.A."/>
            <person name="Frisvad J.C."/>
            <person name="Nielsen K.L."/>
        </authorList>
    </citation>
    <scope>NUCLEOTIDE SEQUENCE</scope>
    <source>
        <strain evidence="1">IBT 29864</strain>
    </source>
</reference>
<comment type="caution">
    <text evidence="1">The sequence shown here is derived from an EMBL/GenBank/DDBJ whole genome shotgun (WGS) entry which is preliminary data.</text>
</comment>
<dbReference type="OrthoDB" id="4326491at2759"/>
<protein>
    <submittedName>
        <fullName evidence="1">Uncharacterized protein</fullName>
    </submittedName>
</protein>
<evidence type="ECO:0000313" key="1">
    <source>
        <dbReference type="EMBL" id="KAJ5378227.1"/>
    </source>
</evidence>
<dbReference type="RefSeq" id="XP_056557090.1">
    <property type="nucleotide sequence ID" value="XM_056698565.1"/>
</dbReference>
<reference evidence="1" key="1">
    <citation type="submission" date="2022-11" db="EMBL/GenBank/DDBJ databases">
        <authorList>
            <person name="Petersen C."/>
        </authorList>
    </citation>
    <scope>NUCLEOTIDE SEQUENCE</scope>
    <source>
        <strain evidence="1">IBT 29864</strain>
    </source>
</reference>
<dbReference type="Proteomes" id="UP001147782">
    <property type="component" value="Unassembled WGS sequence"/>
</dbReference>
<accession>A0A9W9SHF1</accession>
<dbReference type="AlphaFoldDB" id="A0A9W9SHF1"/>
<evidence type="ECO:0000313" key="2">
    <source>
        <dbReference type="Proteomes" id="UP001147782"/>
    </source>
</evidence>
<gene>
    <name evidence="1" type="ORF">N7496_005636</name>
</gene>
<keyword evidence="2" id="KW-1185">Reference proteome</keyword>
<dbReference type="EMBL" id="JAPZBS010000004">
    <property type="protein sequence ID" value="KAJ5378227.1"/>
    <property type="molecule type" value="Genomic_DNA"/>
</dbReference>
<dbReference type="GeneID" id="81437744"/>
<proteinExistence type="predicted"/>
<sequence length="289" mass="32916">MVNLCHPYWLRELYTLHQRLLNSPGSLEFVCAITWDGDEVMDVMRGRVESMGYGRFGHEFVSTFADECIDAGLKIVDGVGKRPNGGSKDSGDSEQLEEAAIGALKTFFFNETLALWYYNAHMVRQILSLFPYLDFVEFPDFPLVPLVARMKYFFPQCTDDDSKFAAISFSPPQMLQNLGITYREQGRRYSDLFASVKVLNILSPHYNPILALFCCKNSFCAPAFLLPLLIFNRWCGRNGTDCDIPAHILERIKNVVLEAILDIPGGKNTQLFDIEQLRHVMDEPDVDFI</sequence>